<dbReference type="PATRIC" id="fig|1122151.5.peg.1464"/>
<dbReference type="PANTHER" id="PTHR30146:SF154">
    <property type="entry name" value="TRANSCRIPTION REGULATOR, MEMBER OF GALR FAMILY"/>
    <property type="match status" value="1"/>
</dbReference>
<dbReference type="InterPro" id="IPR000843">
    <property type="entry name" value="HTH_LacI"/>
</dbReference>
<dbReference type="InterPro" id="IPR001761">
    <property type="entry name" value="Peripla_BP/Lac1_sug-bd_dom"/>
</dbReference>
<evidence type="ECO:0000259" key="4">
    <source>
        <dbReference type="PROSITE" id="PS50932"/>
    </source>
</evidence>
<dbReference type="RefSeq" id="WP_025084650.1">
    <property type="nucleotide sequence ID" value="NZ_AZES01000026.1"/>
</dbReference>
<proteinExistence type="predicted"/>
<sequence>MTINDIAKISGVSKSSVSRYLNGGSISKANASKIEKVIKETGYRPNKVASRLKATNGKMIGILISEIQTKSVGIILFNLQETLKKLGYQLFIISDRQWENDKISNLASLVSQGVDGIILGTSRLTKDTLKYLSSLSIPVLLLGQKNSIFPYCKINDFDGGLMMGQYINTITDGQILYLSMPLYDLAAGKERQDGFLSAFTTNSTNVHTIECGYDPESVYNQKEKINKINPSVIVCASDYLVLGLLKIINEKSISNYQHIKYTGFGDYEFSGDYALSITSLKFDYKQLGINTGYKIVNMVEGNNKLTSNELTLNLIKRTSTEGI</sequence>
<evidence type="ECO:0000256" key="2">
    <source>
        <dbReference type="ARBA" id="ARBA00023125"/>
    </source>
</evidence>
<dbReference type="CDD" id="cd01542">
    <property type="entry name" value="PBP1_TreR-like"/>
    <property type="match status" value="1"/>
</dbReference>
<dbReference type="EMBL" id="AZES01000026">
    <property type="protein sequence ID" value="KRL31854.1"/>
    <property type="molecule type" value="Genomic_DNA"/>
</dbReference>
<dbReference type="Pfam" id="PF00356">
    <property type="entry name" value="LacI"/>
    <property type="match status" value="1"/>
</dbReference>
<reference evidence="6 7" key="1">
    <citation type="journal article" date="2015" name="Genome Announc.">
        <title>Expanding the biotechnology potential of lactobacilli through comparative genomics of 213 strains and associated genera.</title>
        <authorList>
            <person name="Sun Z."/>
            <person name="Harris H.M."/>
            <person name="McCann A."/>
            <person name="Guo C."/>
            <person name="Argimon S."/>
            <person name="Zhang W."/>
            <person name="Yang X."/>
            <person name="Jeffery I.B."/>
            <person name="Cooney J.C."/>
            <person name="Kagawa T.F."/>
            <person name="Liu W."/>
            <person name="Song Y."/>
            <person name="Salvetti E."/>
            <person name="Wrobel A."/>
            <person name="Rasinkangas P."/>
            <person name="Parkhill J."/>
            <person name="Rea M.C."/>
            <person name="O'Sullivan O."/>
            <person name="Ritari J."/>
            <person name="Douillard F.P."/>
            <person name="Paul Ross R."/>
            <person name="Yang R."/>
            <person name="Briner A.E."/>
            <person name="Felis G.E."/>
            <person name="de Vos W.M."/>
            <person name="Barrangou R."/>
            <person name="Klaenhammer T.R."/>
            <person name="Caufield P.W."/>
            <person name="Cui Y."/>
            <person name="Zhang H."/>
            <person name="O'Toole P.W."/>
        </authorList>
    </citation>
    <scope>NUCLEOTIDE SEQUENCE [LARGE SCALE GENOMIC DNA]</scope>
    <source>
        <strain evidence="6 7">DSM 13238</strain>
    </source>
</reference>
<feature type="domain" description="HTH cro/C1-type" evidence="5">
    <location>
        <begin position="1"/>
        <end position="44"/>
    </location>
</feature>
<dbReference type="PROSITE" id="PS00356">
    <property type="entry name" value="HTH_LACI_1"/>
    <property type="match status" value="1"/>
</dbReference>
<name>A0A0R1PI56_9LACO</name>
<dbReference type="Gene3D" id="1.10.260.40">
    <property type="entry name" value="lambda repressor-like DNA-binding domains"/>
    <property type="match status" value="1"/>
</dbReference>
<dbReference type="Pfam" id="PF00532">
    <property type="entry name" value="Peripla_BP_1"/>
    <property type="match status" value="1"/>
</dbReference>
<dbReference type="InterPro" id="IPR010982">
    <property type="entry name" value="Lambda_DNA-bd_dom_sf"/>
</dbReference>
<dbReference type="GO" id="GO:0000976">
    <property type="term" value="F:transcription cis-regulatory region binding"/>
    <property type="evidence" value="ECO:0007669"/>
    <property type="project" value="TreeGrafter"/>
</dbReference>
<dbReference type="GO" id="GO:0003700">
    <property type="term" value="F:DNA-binding transcription factor activity"/>
    <property type="evidence" value="ECO:0007669"/>
    <property type="project" value="TreeGrafter"/>
</dbReference>
<gene>
    <name evidence="6" type="ORF">FD33_GL001412</name>
</gene>
<dbReference type="Gene3D" id="3.40.50.2300">
    <property type="match status" value="2"/>
</dbReference>
<evidence type="ECO:0000259" key="5">
    <source>
        <dbReference type="PROSITE" id="PS50943"/>
    </source>
</evidence>
<dbReference type="InterPro" id="IPR028082">
    <property type="entry name" value="Peripla_BP_I"/>
</dbReference>
<dbReference type="GeneID" id="96667294"/>
<evidence type="ECO:0000256" key="1">
    <source>
        <dbReference type="ARBA" id="ARBA00023015"/>
    </source>
</evidence>
<dbReference type="PROSITE" id="PS50943">
    <property type="entry name" value="HTH_CROC1"/>
    <property type="match status" value="1"/>
</dbReference>
<dbReference type="Proteomes" id="UP000051908">
    <property type="component" value="Unassembled WGS sequence"/>
</dbReference>
<dbReference type="CDD" id="cd01392">
    <property type="entry name" value="HTH_LacI"/>
    <property type="match status" value="1"/>
</dbReference>
<evidence type="ECO:0000256" key="3">
    <source>
        <dbReference type="ARBA" id="ARBA00023163"/>
    </source>
</evidence>
<keyword evidence="1" id="KW-0805">Transcription regulation</keyword>
<keyword evidence="3" id="KW-0804">Transcription</keyword>
<dbReference type="SUPFAM" id="SSF53822">
    <property type="entry name" value="Periplasmic binding protein-like I"/>
    <property type="match status" value="1"/>
</dbReference>
<protein>
    <submittedName>
        <fullName evidence="6">Transcriptional regulator</fullName>
    </submittedName>
</protein>
<accession>A0A0R1PI56</accession>
<keyword evidence="7" id="KW-1185">Reference proteome</keyword>
<evidence type="ECO:0000313" key="6">
    <source>
        <dbReference type="EMBL" id="KRL31854.1"/>
    </source>
</evidence>
<dbReference type="InterPro" id="IPR001387">
    <property type="entry name" value="Cro/C1-type_HTH"/>
</dbReference>
<dbReference type="SUPFAM" id="SSF47413">
    <property type="entry name" value="lambda repressor-like DNA-binding domains"/>
    <property type="match status" value="1"/>
</dbReference>
<evidence type="ECO:0000313" key="7">
    <source>
        <dbReference type="Proteomes" id="UP000051908"/>
    </source>
</evidence>
<comment type="caution">
    <text evidence="6">The sequence shown here is derived from an EMBL/GenBank/DDBJ whole genome shotgun (WGS) entry which is preliminary data.</text>
</comment>
<dbReference type="PANTHER" id="PTHR30146">
    <property type="entry name" value="LACI-RELATED TRANSCRIPTIONAL REPRESSOR"/>
    <property type="match status" value="1"/>
</dbReference>
<organism evidence="6 7">
    <name type="scientific">Companilactobacillus paralimentarius DSM 13238 = JCM 10415</name>
    <dbReference type="NCBI Taxonomy" id="1122151"/>
    <lineage>
        <taxon>Bacteria</taxon>
        <taxon>Bacillati</taxon>
        <taxon>Bacillota</taxon>
        <taxon>Bacilli</taxon>
        <taxon>Lactobacillales</taxon>
        <taxon>Lactobacillaceae</taxon>
        <taxon>Companilactobacillus</taxon>
    </lineage>
</organism>
<dbReference type="OrthoDB" id="9796186at2"/>
<dbReference type="SMART" id="SM00354">
    <property type="entry name" value="HTH_LACI"/>
    <property type="match status" value="1"/>
</dbReference>
<feature type="domain" description="HTH lacI-type" evidence="4">
    <location>
        <begin position="1"/>
        <end position="54"/>
    </location>
</feature>
<keyword evidence="2" id="KW-0238">DNA-binding</keyword>
<dbReference type="PROSITE" id="PS50932">
    <property type="entry name" value="HTH_LACI_2"/>
    <property type="match status" value="1"/>
</dbReference>
<dbReference type="AlphaFoldDB" id="A0A0R1PI56"/>